<gene>
    <name evidence="5" type="ORF">AVDCRST_MAG80-92</name>
</gene>
<dbReference type="PROSITE" id="PS51257">
    <property type="entry name" value="PROKAR_LIPOPROTEIN"/>
    <property type="match status" value="1"/>
</dbReference>
<name>A0A6J4PQZ5_9ACTN</name>
<dbReference type="InterPro" id="IPR052169">
    <property type="entry name" value="CW_Biosynth-Accessory"/>
</dbReference>
<dbReference type="Gene3D" id="3.40.190.10">
    <property type="entry name" value="Periplasmic binding protein-like II"/>
    <property type="match status" value="1"/>
</dbReference>
<sequence length="530" mass="56794">MKALYAPTAVVFTFVLALLLFSCSAGQSEKGTGEEGTVQEGTGEGRAGETGAEDAQAPSTNGHSDLRAALVPIAHLTSAREDVSTDELSQASELAVPRELHESTGELLDRSDFEDFGPTDEVLDHVSRNPEAIGLVPWNEVDPQVKALAVDGVSLLDPASSSDSYPLGSGDTTLPDPGELRKVVVAGDIVLDRGQPFAVFEEGRGIDFPLDGGYAAITGRALVPNPYSESELVYQFDAERVGEGGAVRDYLSNADLTLANFENPVLENAVYHPEAPTFNGDLRLLPILTQGGIDGVTLANNHILDAGFQGLEETLGHLDDAGISYAGAGVDLDATREPMIFDLGGIEVGVLTYQGVPSYEWAWAAEDTPGTAPLQEDVVREDIERLRPEVDLLVVMPHWGIEYTAPPEPEQVELAHAMVDAGADLVVGDHAHWAKGIEVYDGKPVFYGTGNFLFDQSWSEETSTGIFADVVLYEDRVIQARPVPFVILDRSQPNFLVRDELGEKALNTIFSASLGPEFEAYEEPTPADSG</sequence>
<keyword evidence="3" id="KW-0732">Signal</keyword>
<dbReference type="InterPro" id="IPR029052">
    <property type="entry name" value="Metallo-depent_PP-like"/>
</dbReference>
<evidence type="ECO:0000256" key="2">
    <source>
        <dbReference type="SAM" id="MobiDB-lite"/>
    </source>
</evidence>
<dbReference type="InterPro" id="IPR019079">
    <property type="entry name" value="Capsule_synth_CapA"/>
</dbReference>
<proteinExistence type="inferred from homology"/>
<feature type="region of interest" description="Disordered" evidence="2">
    <location>
        <begin position="27"/>
        <end position="63"/>
    </location>
</feature>
<evidence type="ECO:0000313" key="5">
    <source>
        <dbReference type="EMBL" id="CAA9423466.1"/>
    </source>
</evidence>
<dbReference type="PANTHER" id="PTHR33393">
    <property type="entry name" value="POLYGLUTAMINE SYNTHESIS ACCESSORY PROTEIN RV0574C-RELATED"/>
    <property type="match status" value="1"/>
</dbReference>
<feature type="signal peptide" evidence="3">
    <location>
        <begin position="1"/>
        <end position="27"/>
    </location>
</feature>
<dbReference type="SMART" id="SM00854">
    <property type="entry name" value="PGA_cap"/>
    <property type="match status" value="1"/>
</dbReference>
<accession>A0A6J4PQZ5</accession>
<protein>
    <recommendedName>
        <fullName evidence="4">Capsule synthesis protein CapA domain-containing protein</fullName>
    </recommendedName>
</protein>
<dbReference type="SUPFAM" id="SSF56300">
    <property type="entry name" value="Metallo-dependent phosphatases"/>
    <property type="match status" value="1"/>
</dbReference>
<reference evidence="5" key="1">
    <citation type="submission" date="2020-02" db="EMBL/GenBank/DDBJ databases">
        <authorList>
            <person name="Meier V. D."/>
        </authorList>
    </citation>
    <scope>NUCLEOTIDE SEQUENCE</scope>
    <source>
        <strain evidence="5">AVDCRST_MAG80</strain>
    </source>
</reference>
<dbReference type="AlphaFoldDB" id="A0A6J4PQZ5"/>
<evidence type="ECO:0000256" key="1">
    <source>
        <dbReference type="ARBA" id="ARBA00005662"/>
    </source>
</evidence>
<organism evidence="5">
    <name type="scientific">uncultured Rubrobacteraceae bacterium</name>
    <dbReference type="NCBI Taxonomy" id="349277"/>
    <lineage>
        <taxon>Bacteria</taxon>
        <taxon>Bacillati</taxon>
        <taxon>Actinomycetota</taxon>
        <taxon>Rubrobacteria</taxon>
        <taxon>Rubrobacterales</taxon>
        <taxon>Rubrobacteraceae</taxon>
        <taxon>environmental samples</taxon>
    </lineage>
</organism>
<dbReference type="EMBL" id="CADCVC010000011">
    <property type="protein sequence ID" value="CAA9423466.1"/>
    <property type="molecule type" value="Genomic_DNA"/>
</dbReference>
<dbReference type="CDD" id="cd07381">
    <property type="entry name" value="MPP_CapA"/>
    <property type="match status" value="1"/>
</dbReference>
<evidence type="ECO:0000256" key="3">
    <source>
        <dbReference type="SAM" id="SignalP"/>
    </source>
</evidence>
<evidence type="ECO:0000259" key="4">
    <source>
        <dbReference type="SMART" id="SM00854"/>
    </source>
</evidence>
<feature type="chain" id="PRO_5026788252" description="Capsule synthesis protein CapA domain-containing protein" evidence="3">
    <location>
        <begin position="28"/>
        <end position="530"/>
    </location>
</feature>
<feature type="domain" description="Capsule synthesis protein CapA" evidence="4">
    <location>
        <begin position="182"/>
        <end position="456"/>
    </location>
</feature>
<dbReference type="Gene3D" id="3.60.21.10">
    <property type="match status" value="1"/>
</dbReference>
<dbReference type="PANTHER" id="PTHR33393:SF11">
    <property type="entry name" value="POLYGLUTAMINE SYNTHESIS ACCESSORY PROTEIN RV0574C-RELATED"/>
    <property type="match status" value="1"/>
</dbReference>
<comment type="similarity">
    <text evidence="1">Belongs to the CapA family.</text>
</comment>
<dbReference type="Pfam" id="PF09587">
    <property type="entry name" value="PGA_cap"/>
    <property type="match status" value="1"/>
</dbReference>